<evidence type="ECO:0000259" key="1">
    <source>
        <dbReference type="Pfam" id="PF03479"/>
    </source>
</evidence>
<evidence type="ECO:0000313" key="3">
    <source>
        <dbReference type="Proteomes" id="UP001378188"/>
    </source>
</evidence>
<protein>
    <submittedName>
        <fullName evidence="2">PPC domain-containing DNA-binding protein</fullName>
    </submittedName>
</protein>
<dbReference type="AlphaFoldDB" id="A0AAW9RQF4"/>
<dbReference type="RefSeq" id="WP_340328214.1">
    <property type="nucleotide sequence ID" value="NZ_JAZHOF010000001.1"/>
</dbReference>
<proteinExistence type="predicted"/>
<dbReference type="EMBL" id="JAZHOF010000001">
    <property type="protein sequence ID" value="MEJ8570485.1"/>
    <property type="molecule type" value="Genomic_DNA"/>
</dbReference>
<comment type="caution">
    <text evidence="2">The sequence shown here is derived from an EMBL/GenBank/DDBJ whole genome shotgun (WGS) entry which is preliminary data.</text>
</comment>
<dbReference type="Gene3D" id="3.30.1330.80">
    <property type="entry name" value="Hypothetical protein, similar to alpha- acetolactate decarboxylase, domain 2"/>
    <property type="match status" value="1"/>
</dbReference>
<evidence type="ECO:0000313" key="2">
    <source>
        <dbReference type="EMBL" id="MEJ8570485.1"/>
    </source>
</evidence>
<gene>
    <name evidence="2" type="ORF">V3328_03320</name>
</gene>
<keyword evidence="3" id="KW-1185">Reference proteome</keyword>
<keyword evidence="2" id="KW-0238">DNA-binding</keyword>
<dbReference type="GO" id="GO:0003677">
    <property type="term" value="F:DNA binding"/>
    <property type="evidence" value="ECO:0007669"/>
    <property type="project" value="UniProtKB-KW"/>
</dbReference>
<dbReference type="Pfam" id="PF03479">
    <property type="entry name" value="PCC"/>
    <property type="match status" value="1"/>
</dbReference>
<feature type="domain" description="PPC" evidence="1">
    <location>
        <begin position="14"/>
        <end position="132"/>
    </location>
</feature>
<organism evidence="2 3">
    <name type="scientific">Microbaculum marinum</name>
    <dbReference type="NCBI Taxonomy" id="1764581"/>
    <lineage>
        <taxon>Bacteria</taxon>
        <taxon>Pseudomonadati</taxon>
        <taxon>Pseudomonadota</taxon>
        <taxon>Alphaproteobacteria</taxon>
        <taxon>Hyphomicrobiales</taxon>
        <taxon>Tepidamorphaceae</taxon>
        <taxon>Microbaculum</taxon>
    </lineage>
</organism>
<sequence length="176" mass="19475">MVDVIAKAQMGEVVWAQLDRDADLYDEIIEICRREEIRSGVVLNIVGGLYKARLSLPIVSTSFEAQPGILELEGMMEAQGIGTIGYTVDTYDSSKKSGIVYHAGEPNLHIHMTVTHEGKSYMGHLLQGCLVRSLHPRSHFTIVLAKTPGAVLNFRVSEEKTETYPNGIPIHDLVEE</sequence>
<name>A0AAW9RQF4_9HYPH</name>
<dbReference type="Proteomes" id="UP001378188">
    <property type="component" value="Unassembled WGS sequence"/>
</dbReference>
<dbReference type="SUPFAM" id="SSF117856">
    <property type="entry name" value="AF0104/ALDC/Ptd012-like"/>
    <property type="match status" value="1"/>
</dbReference>
<reference evidence="2 3" key="1">
    <citation type="submission" date="2024-02" db="EMBL/GenBank/DDBJ databases">
        <title>Genome analysis and characterization of Microbaculum marinisediminis sp. nov., isolated from marine sediment.</title>
        <authorList>
            <person name="Du Z.-J."/>
            <person name="Ye Y.-Q."/>
            <person name="Zhang Z.-R."/>
            <person name="Yuan S.-M."/>
            <person name="Zhang X.-Y."/>
        </authorList>
    </citation>
    <scope>NUCLEOTIDE SEQUENCE [LARGE SCALE GENOMIC DNA]</scope>
    <source>
        <strain evidence="2 3">SDUM1044001</strain>
    </source>
</reference>
<accession>A0AAW9RQF4</accession>
<dbReference type="InterPro" id="IPR005175">
    <property type="entry name" value="PPC_dom"/>
</dbReference>